<accession>A0A1W1C8S0</accession>
<reference evidence="1" key="1">
    <citation type="submission" date="2016-10" db="EMBL/GenBank/DDBJ databases">
        <authorList>
            <person name="de Groot N.N."/>
        </authorList>
    </citation>
    <scope>NUCLEOTIDE SEQUENCE</scope>
</reference>
<dbReference type="EMBL" id="FPHL01000028">
    <property type="protein sequence ID" value="SFV62112.1"/>
    <property type="molecule type" value="Genomic_DNA"/>
</dbReference>
<evidence type="ECO:0000313" key="1">
    <source>
        <dbReference type="EMBL" id="SFV62112.1"/>
    </source>
</evidence>
<proteinExistence type="predicted"/>
<sequence length="38" mass="4648">MKFRGSEWRERYRKAVIIVYALMHRYQEKWSSIATDAA</sequence>
<protein>
    <submittedName>
        <fullName evidence="1">Uncharacterized protein</fullName>
    </submittedName>
</protein>
<name>A0A1W1C8S0_9ZZZZ</name>
<dbReference type="AlphaFoldDB" id="A0A1W1C8S0"/>
<gene>
    <name evidence="1" type="ORF">MNB_SV-10-209</name>
</gene>
<organism evidence="1">
    <name type="scientific">hydrothermal vent metagenome</name>
    <dbReference type="NCBI Taxonomy" id="652676"/>
    <lineage>
        <taxon>unclassified sequences</taxon>
        <taxon>metagenomes</taxon>
        <taxon>ecological metagenomes</taxon>
    </lineage>
</organism>